<protein>
    <recommendedName>
        <fullName evidence="3">Heme oxygenase</fullName>
    </recommendedName>
</protein>
<dbReference type="Gene3D" id="1.20.910.10">
    <property type="entry name" value="Heme oxygenase-like"/>
    <property type="match status" value="1"/>
</dbReference>
<name>A0A9X0HLQ2_SOLP1</name>
<dbReference type="CDD" id="cd19166">
    <property type="entry name" value="HemeO-bac"/>
    <property type="match status" value="1"/>
</dbReference>
<sequence>MFLPPTAYHMPVALDKPIILQRLRAETHPYHHALEQNEFNQALVAGNISAEATTRFLAKLYGFLQPYEAQLRRHGFGPEWQVAQRQRAHLIEQDLPEAAHLPQCPDMPDLRTRAQLLGAMYVIEGSSLGGQVITRQLAKAGINTRTYFTGYAEHTGPMWKSFCQLLATEATPDNEAEIVHSAIQTFQKLHAWIELR</sequence>
<dbReference type="AlphaFoldDB" id="A0A9X0HLQ2"/>
<comment type="caution">
    <text evidence="1">The sequence shown here is derived from an EMBL/GenBank/DDBJ whole genome shotgun (WGS) entry which is preliminary data.</text>
</comment>
<evidence type="ECO:0000313" key="1">
    <source>
        <dbReference type="EMBL" id="KUG08286.1"/>
    </source>
</evidence>
<gene>
    <name evidence="1" type="ORF">ASU33_08905</name>
</gene>
<dbReference type="Proteomes" id="UP000054223">
    <property type="component" value="Unassembled WGS sequence"/>
</dbReference>
<dbReference type="InterPro" id="IPR016053">
    <property type="entry name" value="Haem_Oase-like"/>
</dbReference>
<organism evidence="1 2">
    <name type="scientific">Solirubrum puertoriconensis</name>
    <dbReference type="NCBI Taxonomy" id="1751427"/>
    <lineage>
        <taxon>Bacteria</taxon>
        <taxon>Pseudomonadati</taxon>
        <taxon>Bacteroidota</taxon>
        <taxon>Cytophagia</taxon>
        <taxon>Cytophagales</taxon>
    </lineage>
</organism>
<dbReference type="GO" id="GO:0006788">
    <property type="term" value="P:heme oxidation"/>
    <property type="evidence" value="ECO:0007669"/>
    <property type="project" value="InterPro"/>
</dbReference>
<keyword evidence="2" id="KW-1185">Reference proteome</keyword>
<evidence type="ECO:0008006" key="3">
    <source>
        <dbReference type="Google" id="ProtNLM"/>
    </source>
</evidence>
<dbReference type="GO" id="GO:0004392">
    <property type="term" value="F:heme oxygenase (decyclizing) activity"/>
    <property type="evidence" value="ECO:0007669"/>
    <property type="project" value="InterPro"/>
</dbReference>
<dbReference type="SUPFAM" id="SSF48613">
    <property type="entry name" value="Heme oxygenase-like"/>
    <property type="match status" value="1"/>
</dbReference>
<accession>A0A9X0HLQ2</accession>
<proteinExistence type="predicted"/>
<dbReference type="InterPro" id="IPR016084">
    <property type="entry name" value="Haem_Oase-like_multi-hlx"/>
</dbReference>
<reference evidence="1 2" key="1">
    <citation type="submission" date="2015-11" db="EMBL/GenBank/DDBJ databases">
        <title>Solirubrum puertoriconensis gen. nov. an environmental bacteria isolated in Puerto Rico.</title>
        <authorList>
            <person name="Cuebas-Irizarry M.F."/>
            <person name="Montalvo-Rodriguez R."/>
        </authorList>
    </citation>
    <scope>NUCLEOTIDE SEQUENCE [LARGE SCALE GENOMIC DNA]</scope>
    <source>
        <strain evidence="1 2">MC1A</strain>
    </source>
</reference>
<evidence type="ECO:0000313" key="2">
    <source>
        <dbReference type="Proteomes" id="UP000054223"/>
    </source>
</evidence>
<dbReference type="EMBL" id="LNAL01000006">
    <property type="protein sequence ID" value="KUG08286.1"/>
    <property type="molecule type" value="Genomic_DNA"/>
</dbReference>
<dbReference type="Pfam" id="PF01126">
    <property type="entry name" value="Heme_oxygenase"/>
    <property type="match status" value="1"/>
</dbReference>